<keyword evidence="3" id="KW-1185">Reference proteome</keyword>
<dbReference type="InterPro" id="IPR051681">
    <property type="entry name" value="Ser/Thr_Kinases-Pseudokinases"/>
</dbReference>
<dbReference type="InterPro" id="IPR000719">
    <property type="entry name" value="Prot_kinase_dom"/>
</dbReference>
<accession>A0AAD7NS62</accession>
<dbReference type="PANTHER" id="PTHR44329:SF214">
    <property type="entry name" value="PROTEIN KINASE DOMAIN-CONTAINING PROTEIN"/>
    <property type="match status" value="1"/>
</dbReference>
<evidence type="ECO:0000259" key="1">
    <source>
        <dbReference type="PROSITE" id="PS50011"/>
    </source>
</evidence>
<proteinExistence type="predicted"/>
<name>A0AAD7NS62_9AGAR</name>
<reference evidence="2" key="1">
    <citation type="submission" date="2023-03" db="EMBL/GenBank/DDBJ databases">
        <title>Massive genome expansion in bonnet fungi (Mycena s.s.) driven by repeated elements and novel gene families across ecological guilds.</title>
        <authorList>
            <consortium name="Lawrence Berkeley National Laboratory"/>
            <person name="Harder C.B."/>
            <person name="Miyauchi S."/>
            <person name="Viragh M."/>
            <person name="Kuo A."/>
            <person name="Thoen E."/>
            <person name="Andreopoulos B."/>
            <person name="Lu D."/>
            <person name="Skrede I."/>
            <person name="Drula E."/>
            <person name="Henrissat B."/>
            <person name="Morin E."/>
            <person name="Kohler A."/>
            <person name="Barry K."/>
            <person name="LaButti K."/>
            <person name="Morin E."/>
            <person name="Salamov A."/>
            <person name="Lipzen A."/>
            <person name="Mereny Z."/>
            <person name="Hegedus B."/>
            <person name="Baldrian P."/>
            <person name="Stursova M."/>
            <person name="Weitz H."/>
            <person name="Taylor A."/>
            <person name="Grigoriev I.V."/>
            <person name="Nagy L.G."/>
            <person name="Martin F."/>
            <person name="Kauserud H."/>
        </authorList>
    </citation>
    <scope>NUCLEOTIDE SEQUENCE</scope>
    <source>
        <strain evidence="2">CBHHK182m</strain>
    </source>
</reference>
<keyword evidence="2" id="KW-0418">Kinase</keyword>
<dbReference type="AlphaFoldDB" id="A0AAD7NS62"/>
<dbReference type="PANTHER" id="PTHR44329">
    <property type="entry name" value="SERINE/THREONINE-PROTEIN KINASE TNNI3K-RELATED"/>
    <property type="match status" value="1"/>
</dbReference>
<evidence type="ECO:0000313" key="3">
    <source>
        <dbReference type="Proteomes" id="UP001215598"/>
    </source>
</evidence>
<dbReference type="InterPro" id="IPR011009">
    <property type="entry name" value="Kinase-like_dom_sf"/>
</dbReference>
<dbReference type="GO" id="GO:0004674">
    <property type="term" value="F:protein serine/threonine kinase activity"/>
    <property type="evidence" value="ECO:0007669"/>
    <property type="project" value="TreeGrafter"/>
</dbReference>
<dbReference type="PROSITE" id="PS00109">
    <property type="entry name" value="PROTEIN_KINASE_TYR"/>
    <property type="match status" value="1"/>
</dbReference>
<dbReference type="GO" id="GO:0005524">
    <property type="term" value="F:ATP binding"/>
    <property type="evidence" value="ECO:0007669"/>
    <property type="project" value="InterPro"/>
</dbReference>
<dbReference type="InterPro" id="IPR001245">
    <property type="entry name" value="Ser-Thr/Tyr_kinase_cat_dom"/>
</dbReference>
<feature type="domain" description="Protein kinase" evidence="1">
    <location>
        <begin position="49"/>
        <end position="316"/>
    </location>
</feature>
<organism evidence="2 3">
    <name type="scientific">Mycena metata</name>
    <dbReference type="NCBI Taxonomy" id="1033252"/>
    <lineage>
        <taxon>Eukaryota</taxon>
        <taxon>Fungi</taxon>
        <taxon>Dikarya</taxon>
        <taxon>Basidiomycota</taxon>
        <taxon>Agaricomycotina</taxon>
        <taxon>Agaricomycetes</taxon>
        <taxon>Agaricomycetidae</taxon>
        <taxon>Agaricales</taxon>
        <taxon>Marasmiineae</taxon>
        <taxon>Mycenaceae</taxon>
        <taxon>Mycena</taxon>
    </lineage>
</organism>
<dbReference type="PROSITE" id="PS50011">
    <property type="entry name" value="PROTEIN_KINASE_DOM"/>
    <property type="match status" value="1"/>
</dbReference>
<evidence type="ECO:0000313" key="2">
    <source>
        <dbReference type="EMBL" id="KAJ7772413.1"/>
    </source>
</evidence>
<comment type="caution">
    <text evidence="2">The sequence shown here is derived from an EMBL/GenBank/DDBJ whole genome shotgun (WGS) entry which is preliminary data.</text>
</comment>
<dbReference type="Pfam" id="PF07714">
    <property type="entry name" value="PK_Tyr_Ser-Thr"/>
    <property type="match status" value="1"/>
</dbReference>
<dbReference type="EMBL" id="JARKIB010000014">
    <property type="protein sequence ID" value="KAJ7772413.1"/>
    <property type="molecule type" value="Genomic_DNA"/>
</dbReference>
<keyword evidence="2" id="KW-0808">Transferase</keyword>
<dbReference type="SUPFAM" id="SSF56112">
    <property type="entry name" value="Protein kinase-like (PK-like)"/>
    <property type="match status" value="1"/>
</dbReference>
<sequence length="323" mass="36001">MFLDACQDLLDRGSLPDAISCSKARKLMRKLSIACDQLPSSLFITNVSDPDHNPTFAGGFGDVYRASYAGQRVALKRIRTFTSHSTNRNTRLQFCQEALLWQGLRHPSILPFLGIDRDTFPSAYCMVSPWMKHGTVIKYLANHGRSQIPRLLLEICLGLEYLHSMKIVHGDLRGDNILVSDDYHACLTDFGLASSIQEQDTVGGLTSCSNRGGSVRWLAPELHFPAQFDRAEYIRTPATDIYSFACVCIEMETGAPPFPAKLPEGGVIVKVLAGERPQRPITISDDLWALVNLAWVADFRCRPKVPDLIRALEKLLESTYSRG</sequence>
<dbReference type="InterPro" id="IPR008266">
    <property type="entry name" value="Tyr_kinase_AS"/>
</dbReference>
<gene>
    <name evidence="2" type="ORF">B0H16DRAFT_169395</name>
</gene>
<protein>
    <submittedName>
        <fullName evidence="2">Kinase-like domain-containing protein</fullName>
    </submittedName>
</protein>
<dbReference type="Gene3D" id="1.10.510.10">
    <property type="entry name" value="Transferase(Phosphotransferase) domain 1"/>
    <property type="match status" value="1"/>
</dbReference>
<dbReference type="Proteomes" id="UP001215598">
    <property type="component" value="Unassembled WGS sequence"/>
</dbReference>